<evidence type="ECO:0000256" key="1">
    <source>
        <dbReference type="SAM" id="MobiDB-lite"/>
    </source>
</evidence>
<reference evidence="2 3" key="1">
    <citation type="journal article" date="2024" name="G3 (Bethesda)">
        <title>Genome assembly of Hibiscus sabdariffa L. provides insights into metabolisms of medicinal natural products.</title>
        <authorList>
            <person name="Kim T."/>
        </authorList>
    </citation>
    <scope>NUCLEOTIDE SEQUENCE [LARGE SCALE GENOMIC DNA]</scope>
    <source>
        <strain evidence="2">TK-2024</strain>
        <tissue evidence="2">Old leaves</tissue>
    </source>
</reference>
<keyword evidence="3" id="KW-1185">Reference proteome</keyword>
<name>A0ABR2FZZ7_9ROSI</name>
<proteinExistence type="predicted"/>
<feature type="region of interest" description="Disordered" evidence="1">
    <location>
        <begin position="1"/>
        <end position="37"/>
    </location>
</feature>
<sequence length="107" mass="11816">MSLALRTQLGGNKAFRPNSIASNHVRDDDPEPTSFKKVARHLPSPSLSIPHIPPFKPFSTMVPSRFNFKNPRGGAFHDDLERVLDLKNNLSAMGRSATTFSMDTPAL</sequence>
<accession>A0ABR2FZZ7</accession>
<comment type="caution">
    <text evidence="2">The sequence shown here is derived from an EMBL/GenBank/DDBJ whole genome shotgun (WGS) entry which is preliminary data.</text>
</comment>
<dbReference type="EMBL" id="JBBPBM010000004">
    <property type="protein sequence ID" value="KAK8589849.1"/>
    <property type="molecule type" value="Genomic_DNA"/>
</dbReference>
<organism evidence="2 3">
    <name type="scientific">Hibiscus sabdariffa</name>
    <name type="common">roselle</name>
    <dbReference type="NCBI Taxonomy" id="183260"/>
    <lineage>
        <taxon>Eukaryota</taxon>
        <taxon>Viridiplantae</taxon>
        <taxon>Streptophyta</taxon>
        <taxon>Embryophyta</taxon>
        <taxon>Tracheophyta</taxon>
        <taxon>Spermatophyta</taxon>
        <taxon>Magnoliopsida</taxon>
        <taxon>eudicotyledons</taxon>
        <taxon>Gunneridae</taxon>
        <taxon>Pentapetalae</taxon>
        <taxon>rosids</taxon>
        <taxon>malvids</taxon>
        <taxon>Malvales</taxon>
        <taxon>Malvaceae</taxon>
        <taxon>Malvoideae</taxon>
        <taxon>Hibiscus</taxon>
    </lineage>
</organism>
<gene>
    <name evidence="2" type="ORF">V6N12_024240</name>
</gene>
<protein>
    <submittedName>
        <fullName evidence="2">Uncharacterized protein</fullName>
    </submittedName>
</protein>
<evidence type="ECO:0000313" key="2">
    <source>
        <dbReference type="EMBL" id="KAK8589849.1"/>
    </source>
</evidence>
<dbReference type="Proteomes" id="UP001472677">
    <property type="component" value="Unassembled WGS sequence"/>
</dbReference>
<evidence type="ECO:0000313" key="3">
    <source>
        <dbReference type="Proteomes" id="UP001472677"/>
    </source>
</evidence>